<dbReference type="SUPFAM" id="SSF161098">
    <property type="entry name" value="MetI-like"/>
    <property type="match status" value="1"/>
</dbReference>
<keyword evidence="6" id="KW-0029">Amino-acid transport</keyword>
<evidence type="ECO:0000256" key="6">
    <source>
        <dbReference type="ARBA" id="ARBA00022970"/>
    </source>
</evidence>
<feature type="transmembrane region" description="Helical" evidence="9">
    <location>
        <begin position="129"/>
        <end position="154"/>
    </location>
</feature>
<proteinExistence type="inferred from homology"/>
<dbReference type="PROSITE" id="PS50928">
    <property type="entry name" value="ABC_TM1"/>
    <property type="match status" value="1"/>
</dbReference>
<evidence type="ECO:0000256" key="3">
    <source>
        <dbReference type="ARBA" id="ARBA00022448"/>
    </source>
</evidence>
<organism evidence="10 11">
    <name type="scientific">Leuconostoc mesenteroides</name>
    <dbReference type="NCBI Taxonomy" id="1245"/>
    <lineage>
        <taxon>Bacteria</taxon>
        <taxon>Bacillati</taxon>
        <taxon>Bacillota</taxon>
        <taxon>Bacilli</taxon>
        <taxon>Lactobacillales</taxon>
        <taxon>Lactobacillaceae</taxon>
        <taxon>Leuconostoc</taxon>
    </lineage>
</organism>
<reference evidence="10 11" key="1">
    <citation type="submission" date="2019-10" db="EMBL/GenBank/DDBJ databases">
        <title>WGS of Leuconostoc mesenteroides.</title>
        <authorList>
            <person name="Melo Bolivar J."/>
            <person name="Marino-Ramirez L."/>
            <person name="Villamil Diaz L.M."/>
        </authorList>
    </citation>
    <scope>NUCLEOTIDE SEQUENCE [LARGE SCALE GENOMIC DNA]</scope>
    <source>
        <strain evidence="10 11">M11</strain>
    </source>
</reference>
<gene>
    <name evidence="10" type="ORF">GFV13_06135</name>
</gene>
<dbReference type="OrthoDB" id="9805999at2"/>
<accession>A0A843Z479</accession>
<dbReference type="OMA" id="CLYVATC"/>
<dbReference type="InterPro" id="IPR043429">
    <property type="entry name" value="ArtM/GltK/GlnP/TcyL/YhdX-like"/>
</dbReference>
<name>A0A843Z479_LEUME</name>
<dbReference type="PANTHER" id="PTHR30614:SF37">
    <property type="entry name" value="AMINO-ACID ABC TRANSPORTER PERMEASE PROTEIN YHDX-RELATED"/>
    <property type="match status" value="1"/>
</dbReference>
<comment type="subcellular location">
    <subcellularLocation>
        <location evidence="1 9">Cell membrane</location>
        <topology evidence="1 9">Multi-pass membrane protein</topology>
    </subcellularLocation>
</comment>
<feature type="transmembrane region" description="Helical" evidence="9">
    <location>
        <begin position="64"/>
        <end position="82"/>
    </location>
</feature>
<keyword evidence="4" id="KW-1003">Cell membrane</keyword>
<evidence type="ECO:0000313" key="10">
    <source>
        <dbReference type="EMBL" id="MQR26853.1"/>
    </source>
</evidence>
<feature type="transmembrane region" description="Helical" evidence="9">
    <location>
        <begin position="185"/>
        <end position="207"/>
    </location>
</feature>
<comment type="caution">
    <text evidence="10">The sequence shown here is derived from an EMBL/GenBank/DDBJ whole genome shotgun (WGS) entry which is preliminary data.</text>
</comment>
<comment type="similarity">
    <text evidence="2">Belongs to the binding-protein-dependent transport system permease family. HisMQ subfamily.</text>
</comment>
<dbReference type="Proteomes" id="UP000469952">
    <property type="component" value="Unassembled WGS sequence"/>
</dbReference>
<dbReference type="Pfam" id="PF00528">
    <property type="entry name" value="BPD_transp_1"/>
    <property type="match status" value="1"/>
</dbReference>
<dbReference type="GO" id="GO:0022857">
    <property type="term" value="F:transmembrane transporter activity"/>
    <property type="evidence" value="ECO:0007669"/>
    <property type="project" value="InterPro"/>
</dbReference>
<dbReference type="InterPro" id="IPR035906">
    <property type="entry name" value="MetI-like_sf"/>
</dbReference>
<keyword evidence="5 9" id="KW-0812">Transmembrane</keyword>
<keyword evidence="7 9" id="KW-1133">Transmembrane helix</keyword>
<dbReference type="GeneID" id="29576437"/>
<evidence type="ECO:0000256" key="7">
    <source>
        <dbReference type="ARBA" id="ARBA00022989"/>
    </source>
</evidence>
<dbReference type="RefSeq" id="WP_010284859.1">
    <property type="nucleotide sequence ID" value="NZ_BCMO01000016.1"/>
</dbReference>
<evidence type="ECO:0000313" key="11">
    <source>
        <dbReference type="Proteomes" id="UP000469952"/>
    </source>
</evidence>
<sequence>MSWEYIQQAEPEYIKAFWLTLKLSSVGIVGAIIIGIVTAFVNYHKLPGRRGIITYVEIARNTPLLIQLFFIYYGLPSIGIKIPAEETAIIGLIFLGGAYMSEAFLGGLKSVPKVQIESGRVIGLSAWQLSRYIIFPQGIVFSLPSLAANIIFLIKETSIFTVIAIPEITNTTLDLIGQNYRTNEYLLMMIISYAIILIPLSLLLSWIEGRVRYANFDN</sequence>
<evidence type="ECO:0000256" key="5">
    <source>
        <dbReference type="ARBA" id="ARBA00022692"/>
    </source>
</evidence>
<feature type="transmembrane region" description="Helical" evidence="9">
    <location>
        <begin position="23"/>
        <end position="43"/>
    </location>
</feature>
<evidence type="ECO:0000256" key="8">
    <source>
        <dbReference type="ARBA" id="ARBA00023136"/>
    </source>
</evidence>
<feature type="transmembrane region" description="Helical" evidence="9">
    <location>
        <begin position="88"/>
        <end position="108"/>
    </location>
</feature>
<dbReference type="InterPro" id="IPR010065">
    <property type="entry name" value="AA_ABC_transptr_permease_3TM"/>
</dbReference>
<evidence type="ECO:0000256" key="9">
    <source>
        <dbReference type="RuleBase" id="RU363032"/>
    </source>
</evidence>
<dbReference type="InterPro" id="IPR000515">
    <property type="entry name" value="MetI-like"/>
</dbReference>
<evidence type="ECO:0000256" key="1">
    <source>
        <dbReference type="ARBA" id="ARBA00004651"/>
    </source>
</evidence>
<keyword evidence="3 9" id="KW-0813">Transport</keyword>
<dbReference type="PANTHER" id="PTHR30614">
    <property type="entry name" value="MEMBRANE COMPONENT OF AMINO ACID ABC TRANSPORTER"/>
    <property type="match status" value="1"/>
</dbReference>
<dbReference type="Gene3D" id="1.10.3720.10">
    <property type="entry name" value="MetI-like"/>
    <property type="match status" value="1"/>
</dbReference>
<evidence type="ECO:0000256" key="2">
    <source>
        <dbReference type="ARBA" id="ARBA00010072"/>
    </source>
</evidence>
<dbReference type="AlphaFoldDB" id="A0A843Z479"/>
<dbReference type="CDD" id="cd06261">
    <property type="entry name" value="TM_PBP2"/>
    <property type="match status" value="1"/>
</dbReference>
<keyword evidence="8 9" id="KW-0472">Membrane</keyword>
<dbReference type="EMBL" id="WIPA01000007">
    <property type="protein sequence ID" value="MQR26853.1"/>
    <property type="molecule type" value="Genomic_DNA"/>
</dbReference>
<dbReference type="NCBIfam" id="TIGR01726">
    <property type="entry name" value="HEQRo_perm_3TM"/>
    <property type="match status" value="1"/>
</dbReference>
<dbReference type="GO" id="GO:0043190">
    <property type="term" value="C:ATP-binding cassette (ABC) transporter complex"/>
    <property type="evidence" value="ECO:0007669"/>
    <property type="project" value="InterPro"/>
</dbReference>
<dbReference type="GO" id="GO:0006865">
    <property type="term" value="P:amino acid transport"/>
    <property type="evidence" value="ECO:0007669"/>
    <property type="project" value="UniProtKB-KW"/>
</dbReference>
<evidence type="ECO:0000256" key="4">
    <source>
        <dbReference type="ARBA" id="ARBA00022475"/>
    </source>
</evidence>
<protein>
    <submittedName>
        <fullName evidence="10">ABC transporter permease subunit</fullName>
    </submittedName>
</protein>